<evidence type="ECO:0000259" key="2">
    <source>
        <dbReference type="Pfam" id="PF05699"/>
    </source>
</evidence>
<dbReference type="EMBL" id="CM003613">
    <property type="protein sequence ID" value="KYP57990.1"/>
    <property type="molecule type" value="Genomic_DNA"/>
</dbReference>
<keyword evidence="1" id="KW-1133">Transmembrane helix</keyword>
<dbReference type="PANTHER" id="PTHR23272">
    <property type="entry name" value="BED FINGER-RELATED"/>
    <property type="match status" value="1"/>
</dbReference>
<keyword evidence="1" id="KW-0812">Transmembrane</keyword>
<evidence type="ECO:0000256" key="1">
    <source>
        <dbReference type="SAM" id="Phobius"/>
    </source>
</evidence>
<name>A0A151ST37_CAJCA</name>
<dbReference type="GO" id="GO:0046983">
    <property type="term" value="F:protein dimerization activity"/>
    <property type="evidence" value="ECO:0007669"/>
    <property type="project" value="InterPro"/>
</dbReference>
<dbReference type="OMA" id="HITHIDV"/>
<sequence>MIKFKECLKKISDINSSSALCLDVPTRWNSTFLMLRSALKYQRVFGSLHLVDENYKYCPSDEEWERATKICKFLQPFYEITTLISGTSYPTSNLYFLQVWKIQCLLMGSVTGEDKVVRDMNHDFLHINIMYISNLFFFLSYKELKMRKLQVANKSGRNQLDIYLDEPTLDLDFTEHMDILQWWKNNSQRFPDLSLMARDLLSIPITTVASESAFNIGSRILNKYRNRLLPENVEAIICVSSWKYGFNPGNSFNPILILKCYYLYNFDIHFNILTLIFFYV</sequence>
<protein>
    <submittedName>
        <fullName evidence="3">AC transposase</fullName>
    </submittedName>
</protein>
<proteinExistence type="predicted"/>
<dbReference type="STRING" id="3821.A0A151ST37"/>
<keyword evidence="1" id="KW-0472">Membrane</keyword>
<feature type="transmembrane region" description="Helical" evidence="1">
    <location>
        <begin position="124"/>
        <end position="141"/>
    </location>
</feature>
<dbReference type="SUPFAM" id="SSF53098">
    <property type="entry name" value="Ribonuclease H-like"/>
    <property type="match status" value="1"/>
</dbReference>
<dbReference type="Gramene" id="C.cajan_04177.t">
    <property type="protein sequence ID" value="C.cajan_04177.t"/>
    <property type="gene ID" value="C.cajan_04177"/>
</dbReference>
<accession>A0A151ST37</accession>
<dbReference type="Proteomes" id="UP000075243">
    <property type="component" value="Chromosome 11"/>
</dbReference>
<dbReference type="InterPro" id="IPR008906">
    <property type="entry name" value="HATC_C_dom"/>
</dbReference>
<dbReference type="InterPro" id="IPR012337">
    <property type="entry name" value="RNaseH-like_sf"/>
</dbReference>
<organism evidence="3 4">
    <name type="scientific">Cajanus cajan</name>
    <name type="common">Pigeon pea</name>
    <name type="synonym">Cajanus indicus</name>
    <dbReference type="NCBI Taxonomy" id="3821"/>
    <lineage>
        <taxon>Eukaryota</taxon>
        <taxon>Viridiplantae</taxon>
        <taxon>Streptophyta</taxon>
        <taxon>Embryophyta</taxon>
        <taxon>Tracheophyta</taxon>
        <taxon>Spermatophyta</taxon>
        <taxon>Magnoliopsida</taxon>
        <taxon>eudicotyledons</taxon>
        <taxon>Gunneridae</taxon>
        <taxon>Pentapetalae</taxon>
        <taxon>rosids</taxon>
        <taxon>fabids</taxon>
        <taxon>Fabales</taxon>
        <taxon>Fabaceae</taxon>
        <taxon>Papilionoideae</taxon>
        <taxon>50 kb inversion clade</taxon>
        <taxon>NPAAA clade</taxon>
        <taxon>indigoferoid/millettioid clade</taxon>
        <taxon>Phaseoleae</taxon>
        <taxon>Cajanus</taxon>
    </lineage>
</organism>
<dbReference type="Pfam" id="PF05699">
    <property type="entry name" value="Dimer_Tnp_hAT"/>
    <property type="match status" value="1"/>
</dbReference>
<dbReference type="AlphaFoldDB" id="A0A151ST37"/>
<reference evidence="3 4" key="1">
    <citation type="journal article" date="2012" name="Nat. Biotechnol.">
        <title>Draft genome sequence of pigeonpea (Cajanus cajan), an orphan legume crop of resource-poor farmers.</title>
        <authorList>
            <person name="Varshney R.K."/>
            <person name="Chen W."/>
            <person name="Li Y."/>
            <person name="Bharti A.K."/>
            <person name="Saxena R.K."/>
            <person name="Schlueter J.A."/>
            <person name="Donoghue M.T."/>
            <person name="Azam S."/>
            <person name="Fan G."/>
            <person name="Whaley A.M."/>
            <person name="Farmer A.D."/>
            <person name="Sheridan J."/>
            <person name="Iwata A."/>
            <person name="Tuteja R."/>
            <person name="Penmetsa R.V."/>
            <person name="Wu W."/>
            <person name="Upadhyaya H.D."/>
            <person name="Yang S.P."/>
            <person name="Shah T."/>
            <person name="Saxena K.B."/>
            <person name="Michael T."/>
            <person name="McCombie W.R."/>
            <person name="Yang B."/>
            <person name="Zhang G."/>
            <person name="Yang H."/>
            <person name="Wang J."/>
            <person name="Spillane C."/>
            <person name="Cook D.R."/>
            <person name="May G.D."/>
            <person name="Xu X."/>
            <person name="Jackson S.A."/>
        </authorList>
    </citation>
    <scope>NUCLEOTIDE SEQUENCE [LARGE SCALE GENOMIC DNA]</scope>
    <source>
        <strain evidence="4">cv. Asha</strain>
    </source>
</reference>
<feature type="domain" description="HAT C-terminal dimerisation" evidence="2">
    <location>
        <begin position="160"/>
        <end position="242"/>
    </location>
</feature>
<dbReference type="PANTHER" id="PTHR23272:SF166">
    <property type="entry name" value="ZINC FINGER BED DOMAIN-CONTAINING PROTEIN RICESLEEPER 2-LIKE ISOFORM X1"/>
    <property type="match status" value="1"/>
</dbReference>
<gene>
    <name evidence="3" type="ORF">KK1_004278</name>
</gene>
<keyword evidence="4" id="KW-1185">Reference proteome</keyword>
<evidence type="ECO:0000313" key="3">
    <source>
        <dbReference type="EMBL" id="KYP57990.1"/>
    </source>
</evidence>
<evidence type="ECO:0000313" key="4">
    <source>
        <dbReference type="Proteomes" id="UP000075243"/>
    </source>
</evidence>